<reference evidence="4" key="1">
    <citation type="journal article" date="2017" name="Plant J.">
        <title>The pomegranate (Punica granatum L.) genome and the genomics of punicalagin biosynthesis.</title>
        <authorList>
            <person name="Qin G."/>
            <person name="Xu C."/>
            <person name="Ming R."/>
            <person name="Tang H."/>
            <person name="Guyot R."/>
            <person name="Kramer E.M."/>
            <person name="Hu Y."/>
            <person name="Yi X."/>
            <person name="Qi Y."/>
            <person name="Xu X."/>
            <person name="Gao Z."/>
            <person name="Pan H."/>
            <person name="Jian J."/>
            <person name="Tian Y."/>
            <person name="Yue Z."/>
            <person name="Xu Y."/>
        </authorList>
    </citation>
    <scope>NUCLEOTIDE SEQUENCE [LARGE SCALE GENOMIC DNA]</scope>
    <source>
        <strain evidence="4">cv. Dabenzi</strain>
    </source>
</reference>
<gene>
    <name evidence="3" type="ORF">CDL15_Pgr002821</name>
</gene>
<evidence type="ECO:0000259" key="2">
    <source>
        <dbReference type="Pfam" id="PF07223"/>
    </source>
</evidence>
<feature type="region of interest" description="Disordered" evidence="1">
    <location>
        <begin position="247"/>
        <end position="433"/>
    </location>
</feature>
<feature type="compositionally biased region" description="Polar residues" evidence="1">
    <location>
        <begin position="32"/>
        <end position="50"/>
    </location>
</feature>
<dbReference type="EMBL" id="MTKT01002492">
    <property type="protein sequence ID" value="OWM78650.1"/>
    <property type="molecule type" value="Genomic_DNA"/>
</dbReference>
<proteinExistence type="predicted"/>
<accession>A0A218X1X3</accession>
<comment type="caution">
    <text evidence="3">The sequence shown here is derived from an EMBL/GenBank/DDBJ whole genome shotgun (WGS) entry which is preliminary data.</text>
</comment>
<feature type="compositionally biased region" description="Polar residues" evidence="1">
    <location>
        <begin position="203"/>
        <end position="213"/>
    </location>
</feature>
<dbReference type="InterPro" id="IPR010820">
    <property type="entry name" value="DUF1421"/>
</dbReference>
<evidence type="ECO:0000256" key="1">
    <source>
        <dbReference type="SAM" id="MobiDB-lite"/>
    </source>
</evidence>
<dbReference type="Proteomes" id="UP000197138">
    <property type="component" value="Unassembled WGS sequence"/>
</dbReference>
<sequence>MASGSSGRANSGSKGFDFATDDILCSYEDYGNQDSSNGSHSDPGLVTSSGKSDDSARGFSSSSWASWEEDGKALTIRCKQDFHKSRLARPVYAAPAYSQPEDSLNPDMVAIVDKSMKKYADNLMRFLEGISSRLSQLELYCYNLDKSIGEMRSELNRDHGDADTKLKSLEKHIQEVHRSVQILRDKQELAETQKELAKLQLAQKESSSGTLQSSEERASTPAPETKKTDNASDTSNQQLALALPHQVAPPQSMPPPAQAPPPQNVSQQQAYYLAPAQIPNPAGASQLPHIQYVPSDSQGRPTQLQEVSRIPPPSTQPPVNQSPTMHPFPQYQQQWSQQLPQQAPAQPPPQQQSSVPPQMRAQATQVYSPYPPSQPANPPPPPPSQETLPNSMPMQVPYSGVPPPVSSRAESVPYGYGGPTRIIQQQPPPQPVKGAFGPQPGDGYAAGAQTPVPPGSGYMVYEADGGRPHHQPPQQAHFSQGMYPPPNVPHPNPQANPPNNLMVRNSSHPQFVRNHPYSELIDKLASMGFRGDHVASVIQRMEESGQPVDFNSVLDRLNVHSSQRGWSG</sequence>
<dbReference type="Pfam" id="PF07223">
    <property type="entry name" value="DUF1421"/>
    <property type="match status" value="1"/>
</dbReference>
<feature type="compositionally biased region" description="Low complexity" evidence="1">
    <location>
        <begin position="327"/>
        <end position="344"/>
    </location>
</feature>
<dbReference type="PANTHER" id="PTHR31805">
    <property type="entry name" value="RECEPTOR-LIKE KINASE, PUTATIVE (DUF1421)-RELATED"/>
    <property type="match status" value="1"/>
</dbReference>
<evidence type="ECO:0000313" key="3">
    <source>
        <dbReference type="EMBL" id="OWM78650.1"/>
    </source>
</evidence>
<feature type="compositionally biased region" description="Basic and acidic residues" evidence="1">
    <location>
        <begin position="214"/>
        <end position="230"/>
    </location>
</feature>
<feature type="domain" description="DUF1421" evidence="2">
    <location>
        <begin position="517"/>
        <end position="561"/>
    </location>
</feature>
<feature type="compositionally biased region" description="Pro residues" evidence="1">
    <location>
        <begin position="369"/>
        <end position="384"/>
    </location>
</feature>
<feature type="compositionally biased region" description="Pro residues" evidence="1">
    <location>
        <begin position="251"/>
        <end position="263"/>
    </location>
</feature>
<name>A0A218X1X3_PUNGR</name>
<organism evidence="3 4">
    <name type="scientific">Punica granatum</name>
    <name type="common">Pomegranate</name>
    <dbReference type="NCBI Taxonomy" id="22663"/>
    <lineage>
        <taxon>Eukaryota</taxon>
        <taxon>Viridiplantae</taxon>
        <taxon>Streptophyta</taxon>
        <taxon>Embryophyta</taxon>
        <taxon>Tracheophyta</taxon>
        <taxon>Spermatophyta</taxon>
        <taxon>Magnoliopsida</taxon>
        <taxon>eudicotyledons</taxon>
        <taxon>Gunneridae</taxon>
        <taxon>Pentapetalae</taxon>
        <taxon>rosids</taxon>
        <taxon>malvids</taxon>
        <taxon>Myrtales</taxon>
        <taxon>Lythraceae</taxon>
        <taxon>Punica</taxon>
    </lineage>
</organism>
<feature type="region of interest" description="Disordered" evidence="1">
    <location>
        <begin position="30"/>
        <end position="59"/>
    </location>
</feature>
<feature type="compositionally biased region" description="Polar residues" evidence="1">
    <location>
        <begin position="294"/>
        <end position="306"/>
    </location>
</feature>
<feature type="region of interest" description="Disordered" evidence="1">
    <location>
        <begin position="201"/>
        <end position="234"/>
    </location>
</feature>
<dbReference type="AlphaFoldDB" id="A0A218X1X3"/>
<evidence type="ECO:0000313" key="4">
    <source>
        <dbReference type="Proteomes" id="UP000197138"/>
    </source>
</evidence>
<protein>
    <recommendedName>
        <fullName evidence="2">DUF1421 domain-containing protein</fullName>
    </recommendedName>
</protein>
<dbReference type="PANTHER" id="PTHR31805:SF16">
    <property type="entry name" value="FORMIN-LIKE PROTEIN (DUF1421)"/>
    <property type="match status" value="1"/>
</dbReference>